<comment type="cofactor">
    <cofactor evidence="1">
        <name>Mg(2+)</name>
        <dbReference type="ChEBI" id="CHEBI:18420"/>
    </cofactor>
</comment>
<evidence type="ECO:0000259" key="4">
    <source>
        <dbReference type="Pfam" id="PF05970"/>
    </source>
</evidence>
<evidence type="ECO:0000256" key="3">
    <source>
        <dbReference type="SAM" id="Phobius"/>
    </source>
</evidence>
<dbReference type="GO" id="GO:0006281">
    <property type="term" value="P:DNA repair"/>
    <property type="evidence" value="ECO:0007669"/>
    <property type="project" value="UniProtKB-KW"/>
</dbReference>
<feature type="compositionally biased region" description="Basic and acidic residues" evidence="2">
    <location>
        <begin position="389"/>
        <end position="403"/>
    </location>
</feature>
<evidence type="ECO:0000256" key="1">
    <source>
        <dbReference type="RuleBase" id="RU363044"/>
    </source>
</evidence>
<dbReference type="AlphaFoldDB" id="A0AAE1P654"/>
<reference evidence="5" key="1">
    <citation type="submission" date="2023-11" db="EMBL/GenBank/DDBJ databases">
        <title>Genome assemblies of two species of porcelain crab, Petrolisthes cinctipes and Petrolisthes manimaculis (Anomura: Porcellanidae).</title>
        <authorList>
            <person name="Angst P."/>
        </authorList>
    </citation>
    <scope>NUCLEOTIDE SEQUENCE</scope>
    <source>
        <strain evidence="5">PB745_02</strain>
        <tissue evidence="5">Gill</tissue>
    </source>
</reference>
<feature type="transmembrane region" description="Helical" evidence="3">
    <location>
        <begin position="545"/>
        <end position="567"/>
    </location>
</feature>
<sequence>MLNEKQRIVYDTIMKYVNGRDNNQVGAAGSNGFFLAAPGGTGKSFVLNLILDTVRFQGRIALAVASSGIAATVLHGGRTAHNMFKIPIMEYNEVRACSIKRNTETAKLLLMTTVIVWDEVVMANKNTLASLDCTMRDILGVPAFMGGVPFVCAGDLRQILPVIRGGGKNDELIHCLKSSYFWWDLVKLELTENERLSSADAENRAFEAKLLDIGMGSTGRVCLPPKFGLMASSHVDLIERVYDDFADNHLNATYFRKCAIISPTNVDTDEVNECVAAMSKEKQEEYLSEVAEWLVLWTHTLEVGRSILSNAPQEERLVPIPLPSLGEANKARHLIGDEEPEGDRTVIPEAIYTVSEEKAVAMLLPHYHYDDSDSNGRDSKELKGLKERIEEKMRQEEEHKASEKDEEEATTPARKRTEERISVSRGVTKLHIPPFLYVTSKMWEPAHCCGCCTRKEGSLTIGILYLIGTLIGIFVMIWAVSFVTQEHIKEQICYGEVDCLDIYNNAVVGIAFVIFLFMAVELSFASMLIHGVRTDNACLMVPQMIMMLLGLIMMTLSALVQVVLAYMLVGPLAGIFCKVINFLAIFFSTFLLMVLRSHRRDLLRGCGSMHVRLTEEAELPAENIEFSPKY</sequence>
<keyword evidence="1" id="KW-0067">ATP-binding</keyword>
<dbReference type="PANTHER" id="PTHR10492:SF57">
    <property type="entry name" value="ATP-DEPENDENT DNA HELICASE"/>
    <property type="match status" value="1"/>
</dbReference>
<feature type="region of interest" description="Disordered" evidence="2">
    <location>
        <begin position="389"/>
        <end position="418"/>
    </location>
</feature>
<comment type="catalytic activity">
    <reaction evidence="1">
        <text>ATP + H2O = ADP + phosphate + H(+)</text>
        <dbReference type="Rhea" id="RHEA:13065"/>
        <dbReference type="ChEBI" id="CHEBI:15377"/>
        <dbReference type="ChEBI" id="CHEBI:15378"/>
        <dbReference type="ChEBI" id="CHEBI:30616"/>
        <dbReference type="ChEBI" id="CHEBI:43474"/>
        <dbReference type="ChEBI" id="CHEBI:456216"/>
        <dbReference type="EC" id="5.6.2.3"/>
    </reaction>
</comment>
<dbReference type="Pfam" id="PF05970">
    <property type="entry name" value="PIF1"/>
    <property type="match status" value="1"/>
</dbReference>
<organism evidence="5 6">
    <name type="scientific">Petrolisthes manimaculis</name>
    <dbReference type="NCBI Taxonomy" id="1843537"/>
    <lineage>
        <taxon>Eukaryota</taxon>
        <taxon>Metazoa</taxon>
        <taxon>Ecdysozoa</taxon>
        <taxon>Arthropoda</taxon>
        <taxon>Crustacea</taxon>
        <taxon>Multicrustacea</taxon>
        <taxon>Malacostraca</taxon>
        <taxon>Eumalacostraca</taxon>
        <taxon>Eucarida</taxon>
        <taxon>Decapoda</taxon>
        <taxon>Pleocyemata</taxon>
        <taxon>Anomura</taxon>
        <taxon>Galatheoidea</taxon>
        <taxon>Porcellanidae</taxon>
        <taxon>Petrolisthes</taxon>
    </lineage>
</organism>
<proteinExistence type="inferred from homology"/>
<keyword evidence="1" id="KW-0227">DNA damage</keyword>
<keyword evidence="1" id="KW-0234">DNA repair</keyword>
<feature type="transmembrane region" description="Helical" evidence="3">
    <location>
        <begin position="463"/>
        <end position="482"/>
    </location>
</feature>
<keyword evidence="1" id="KW-0347">Helicase</keyword>
<accession>A0AAE1P654</accession>
<keyword evidence="6" id="KW-1185">Reference proteome</keyword>
<dbReference type="GO" id="GO:0016787">
    <property type="term" value="F:hydrolase activity"/>
    <property type="evidence" value="ECO:0007669"/>
    <property type="project" value="UniProtKB-KW"/>
</dbReference>
<dbReference type="EC" id="5.6.2.3" evidence="1"/>
<evidence type="ECO:0000256" key="2">
    <source>
        <dbReference type="SAM" id="MobiDB-lite"/>
    </source>
</evidence>
<gene>
    <name evidence="5" type="ORF">Pmani_025134</name>
</gene>
<feature type="transmembrane region" description="Helical" evidence="3">
    <location>
        <begin position="502"/>
        <end position="524"/>
    </location>
</feature>
<keyword evidence="1" id="KW-0378">Hydrolase</keyword>
<comment type="caution">
    <text evidence="5">The sequence shown here is derived from an EMBL/GenBank/DDBJ whole genome shotgun (WGS) entry which is preliminary data.</text>
</comment>
<dbReference type="GO" id="GO:0000723">
    <property type="term" value="P:telomere maintenance"/>
    <property type="evidence" value="ECO:0007669"/>
    <property type="project" value="InterPro"/>
</dbReference>
<comment type="similarity">
    <text evidence="1">Belongs to the helicase family.</text>
</comment>
<feature type="domain" description="DNA helicase Pif1-like DEAD-box helicase" evidence="4">
    <location>
        <begin position="1"/>
        <end position="218"/>
    </location>
</feature>
<dbReference type="PANTHER" id="PTHR10492">
    <property type="match status" value="1"/>
</dbReference>
<keyword evidence="1" id="KW-0547">Nucleotide-binding</keyword>
<dbReference type="InterPro" id="IPR027417">
    <property type="entry name" value="P-loop_NTPase"/>
</dbReference>
<dbReference type="Proteomes" id="UP001292094">
    <property type="component" value="Unassembled WGS sequence"/>
</dbReference>
<dbReference type="GO" id="GO:0005524">
    <property type="term" value="F:ATP binding"/>
    <property type="evidence" value="ECO:0007669"/>
    <property type="project" value="UniProtKB-KW"/>
</dbReference>
<name>A0AAE1P654_9EUCA</name>
<dbReference type="GO" id="GO:0006310">
    <property type="term" value="P:DNA recombination"/>
    <property type="evidence" value="ECO:0007669"/>
    <property type="project" value="UniProtKB-KW"/>
</dbReference>
<keyword evidence="3" id="KW-0812">Transmembrane</keyword>
<keyword evidence="3" id="KW-0472">Membrane</keyword>
<protein>
    <recommendedName>
        <fullName evidence="1">ATP-dependent DNA helicase</fullName>
        <ecNumber evidence="1">5.6.2.3</ecNumber>
    </recommendedName>
</protein>
<keyword evidence="3" id="KW-1133">Transmembrane helix</keyword>
<evidence type="ECO:0000313" key="6">
    <source>
        <dbReference type="Proteomes" id="UP001292094"/>
    </source>
</evidence>
<dbReference type="EMBL" id="JAWZYT010002665">
    <property type="protein sequence ID" value="KAK4302805.1"/>
    <property type="molecule type" value="Genomic_DNA"/>
</dbReference>
<feature type="transmembrane region" description="Helical" evidence="3">
    <location>
        <begin position="573"/>
        <end position="595"/>
    </location>
</feature>
<keyword evidence="1" id="KW-0233">DNA recombination</keyword>
<evidence type="ECO:0000313" key="5">
    <source>
        <dbReference type="EMBL" id="KAK4302805.1"/>
    </source>
</evidence>
<dbReference type="Gene3D" id="3.40.50.300">
    <property type="entry name" value="P-loop containing nucleotide triphosphate hydrolases"/>
    <property type="match status" value="1"/>
</dbReference>
<dbReference type="InterPro" id="IPR010285">
    <property type="entry name" value="DNA_helicase_pif1-like_DEAD"/>
</dbReference>
<dbReference type="GO" id="GO:0043139">
    <property type="term" value="F:5'-3' DNA helicase activity"/>
    <property type="evidence" value="ECO:0007669"/>
    <property type="project" value="UniProtKB-EC"/>
</dbReference>
<dbReference type="SUPFAM" id="SSF52540">
    <property type="entry name" value="P-loop containing nucleoside triphosphate hydrolases"/>
    <property type="match status" value="2"/>
</dbReference>